<feature type="non-terminal residue" evidence="1">
    <location>
        <position position="1"/>
    </location>
</feature>
<name>A0A6A5S4K6_9PLEO</name>
<evidence type="ECO:0000313" key="2">
    <source>
        <dbReference type="Proteomes" id="UP000800038"/>
    </source>
</evidence>
<organism evidence="1 2">
    <name type="scientific">Clathrospora elynae</name>
    <dbReference type="NCBI Taxonomy" id="706981"/>
    <lineage>
        <taxon>Eukaryota</taxon>
        <taxon>Fungi</taxon>
        <taxon>Dikarya</taxon>
        <taxon>Ascomycota</taxon>
        <taxon>Pezizomycotina</taxon>
        <taxon>Dothideomycetes</taxon>
        <taxon>Pleosporomycetidae</taxon>
        <taxon>Pleosporales</taxon>
        <taxon>Diademaceae</taxon>
        <taxon>Clathrospora</taxon>
    </lineage>
</organism>
<dbReference type="OrthoDB" id="3784086at2759"/>
<proteinExistence type="predicted"/>
<accession>A0A6A5S4K6</accession>
<evidence type="ECO:0000313" key="1">
    <source>
        <dbReference type="EMBL" id="KAF1934699.1"/>
    </source>
</evidence>
<dbReference type="EMBL" id="ML976398">
    <property type="protein sequence ID" value="KAF1934699.1"/>
    <property type="molecule type" value="Genomic_DNA"/>
</dbReference>
<dbReference type="Proteomes" id="UP000800038">
    <property type="component" value="Unassembled WGS sequence"/>
</dbReference>
<reference evidence="1" key="1">
    <citation type="journal article" date="2020" name="Stud. Mycol.">
        <title>101 Dothideomycetes genomes: a test case for predicting lifestyles and emergence of pathogens.</title>
        <authorList>
            <person name="Haridas S."/>
            <person name="Albert R."/>
            <person name="Binder M."/>
            <person name="Bloem J."/>
            <person name="Labutti K."/>
            <person name="Salamov A."/>
            <person name="Andreopoulos B."/>
            <person name="Baker S."/>
            <person name="Barry K."/>
            <person name="Bills G."/>
            <person name="Bluhm B."/>
            <person name="Cannon C."/>
            <person name="Castanera R."/>
            <person name="Culley D."/>
            <person name="Daum C."/>
            <person name="Ezra D."/>
            <person name="Gonzalez J."/>
            <person name="Henrissat B."/>
            <person name="Kuo A."/>
            <person name="Liang C."/>
            <person name="Lipzen A."/>
            <person name="Lutzoni F."/>
            <person name="Magnuson J."/>
            <person name="Mondo S."/>
            <person name="Nolan M."/>
            <person name="Ohm R."/>
            <person name="Pangilinan J."/>
            <person name="Park H.-J."/>
            <person name="Ramirez L."/>
            <person name="Alfaro M."/>
            <person name="Sun H."/>
            <person name="Tritt A."/>
            <person name="Yoshinaga Y."/>
            <person name="Zwiers L.-H."/>
            <person name="Turgeon B."/>
            <person name="Goodwin S."/>
            <person name="Spatafora J."/>
            <person name="Crous P."/>
            <person name="Grigoriev I."/>
        </authorList>
    </citation>
    <scope>NUCLEOTIDE SEQUENCE</scope>
    <source>
        <strain evidence="1">CBS 161.51</strain>
    </source>
</reference>
<dbReference type="AlphaFoldDB" id="A0A6A5S4K6"/>
<sequence>GNSRVEEEQEQASSLAVLPNQPLLPIPLASPVVHVRWRACFGDMEKNAITAAYNVVRDKKFDNIFEFEVWQWVDRFVNDLKPRKVKKPMLCAVVYPARQPKRDHAIKTLHRDIKAIDKAANKYIHIDFDLMLAEDLNKGPRAAIIGAGARACPVTATMIQEDGIAVTIHTATVANNQANPSLALWLGLSLSPT</sequence>
<gene>
    <name evidence="1" type="ORF">EJ02DRAFT_471706</name>
</gene>
<protein>
    <submittedName>
        <fullName evidence="1">Uncharacterized protein</fullName>
    </submittedName>
</protein>
<keyword evidence="2" id="KW-1185">Reference proteome</keyword>